<proteinExistence type="predicted"/>
<reference evidence="1 2" key="1">
    <citation type="submission" date="2018-06" db="EMBL/GenBank/DDBJ databases">
        <authorList>
            <consortium name="Pathogen Informatics"/>
            <person name="Doyle S."/>
        </authorList>
    </citation>
    <scope>NUCLEOTIDE SEQUENCE [LARGE SCALE GENOMIC DNA]</scope>
    <source>
        <strain evidence="1 2">NCTC13767</strain>
    </source>
</reference>
<sequence>MKTFKKECAICGSWFSASSNSAKYCSDACREQGAREHQRDLMRRKRKAIRDEKQSRVVQLPNKYGVKNSAEMMKNHVEPQINIDMEKARDKQDWFTYYTLYKQRCIENEQEWGYQGVHFVSGIEVHDERFVELMLEKIDE</sequence>
<dbReference type="EMBL" id="UHFM01000006">
    <property type="protein sequence ID" value="SUN58948.1"/>
    <property type="molecule type" value="Genomic_DNA"/>
</dbReference>
<accession>A0A380K430</accession>
<name>A0A380K430_9STRE</name>
<evidence type="ECO:0000313" key="2">
    <source>
        <dbReference type="Proteomes" id="UP000254510"/>
    </source>
</evidence>
<dbReference type="Proteomes" id="UP000254510">
    <property type="component" value="Unassembled WGS sequence"/>
</dbReference>
<protein>
    <submittedName>
        <fullName evidence="1">Phage protein</fullName>
    </submittedName>
</protein>
<dbReference type="AlphaFoldDB" id="A0A380K430"/>
<gene>
    <name evidence="1" type="ORF">NCTC13767_00907</name>
</gene>
<evidence type="ECO:0000313" key="1">
    <source>
        <dbReference type="EMBL" id="SUN58948.1"/>
    </source>
</evidence>
<organism evidence="1 2">
    <name type="scientific">Streptococcus gallolyticus</name>
    <dbReference type="NCBI Taxonomy" id="315405"/>
    <lineage>
        <taxon>Bacteria</taxon>
        <taxon>Bacillati</taxon>
        <taxon>Bacillota</taxon>
        <taxon>Bacilli</taxon>
        <taxon>Lactobacillales</taxon>
        <taxon>Streptococcaceae</taxon>
        <taxon>Streptococcus</taxon>
    </lineage>
</organism>